<dbReference type="InterPro" id="IPR016040">
    <property type="entry name" value="NAD(P)-bd_dom"/>
</dbReference>
<dbReference type="RefSeq" id="WP_377611905.1">
    <property type="nucleotide sequence ID" value="NZ_JAHVEY010000003.1"/>
</dbReference>
<dbReference type="PANTHER" id="PTHR43162:SF1">
    <property type="entry name" value="PRESTALK A DIFFERENTIATION PROTEIN A"/>
    <property type="match status" value="1"/>
</dbReference>
<protein>
    <submittedName>
        <fullName evidence="2">NAD(P)H-binding protein</fullName>
    </submittedName>
</protein>
<dbReference type="PANTHER" id="PTHR43162">
    <property type="match status" value="1"/>
</dbReference>
<name>A0ABW6B2P8_9SPHI</name>
<evidence type="ECO:0000313" key="2">
    <source>
        <dbReference type="EMBL" id="MFD2963773.1"/>
    </source>
</evidence>
<organism evidence="2 3">
    <name type="scientific">Olivibacter jilunii</name>
    <dbReference type="NCBI Taxonomy" id="985016"/>
    <lineage>
        <taxon>Bacteria</taxon>
        <taxon>Pseudomonadati</taxon>
        <taxon>Bacteroidota</taxon>
        <taxon>Sphingobacteriia</taxon>
        <taxon>Sphingobacteriales</taxon>
        <taxon>Sphingobacteriaceae</taxon>
        <taxon>Olivibacter</taxon>
    </lineage>
</organism>
<sequence length="287" mass="31877">MYIVLGATGNIGSELTKLLAQKEKKVIGITHNKDRIQQIEHLGARPAVVDVRDTEKLTQIFNKGQRLFLLNPPGDISKNASEQEFKTVDSIIKAIENSNLEKVVAESTYGAQVGNNIGDLGVLHHMEQSLARLRPATIIIRGAYYMSNWNMAIETAKTEGKIYSLFPPDFRIPMVAPVDIARLAARFLTNEVDTAGPHYVEGPQDYSPKDVSCAFAEALDTPVQTVEIKPDEWLDFLMKAGFSEESAESMVNMIRLTLKQDFEKPKSPIRGETSLQQYVDALIGLSK</sequence>
<dbReference type="EMBL" id="JBHUPA010000008">
    <property type="protein sequence ID" value="MFD2963773.1"/>
    <property type="molecule type" value="Genomic_DNA"/>
</dbReference>
<gene>
    <name evidence="2" type="ORF">ACFS6J_18345</name>
</gene>
<dbReference type="Gene3D" id="3.40.50.720">
    <property type="entry name" value="NAD(P)-binding Rossmann-like Domain"/>
    <property type="match status" value="1"/>
</dbReference>
<evidence type="ECO:0000313" key="3">
    <source>
        <dbReference type="Proteomes" id="UP001597560"/>
    </source>
</evidence>
<dbReference type="Proteomes" id="UP001597560">
    <property type="component" value="Unassembled WGS sequence"/>
</dbReference>
<accession>A0ABW6B2P8</accession>
<dbReference type="Pfam" id="PF13460">
    <property type="entry name" value="NAD_binding_10"/>
    <property type="match status" value="1"/>
</dbReference>
<comment type="caution">
    <text evidence="2">The sequence shown here is derived from an EMBL/GenBank/DDBJ whole genome shotgun (WGS) entry which is preliminary data.</text>
</comment>
<dbReference type="Gene3D" id="3.90.25.10">
    <property type="entry name" value="UDP-galactose 4-epimerase, domain 1"/>
    <property type="match status" value="1"/>
</dbReference>
<evidence type="ECO:0000259" key="1">
    <source>
        <dbReference type="Pfam" id="PF13460"/>
    </source>
</evidence>
<dbReference type="SUPFAM" id="SSF51735">
    <property type="entry name" value="NAD(P)-binding Rossmann-fold domains"/>
    <property type="match status" value="1"/>
</dbReference>
<keyword evidence="3" id="KW-1185">Reference proteome</keyword>
<proteinExistence type="predicted"/>
<feature type="domain" description="NAD(P)-binding" evidence="1">
    <location>
        <begin position="6"/>
        <end position="116"/>
    </location>
</feature>
<reference evidence="3" key="1">
    <citation type="journal article" date="2019" name="Int. J. Syst. Evol. Microbiol.">
        <title>The Global Catalogue of Microorganisms (GCM) 10K type strain sequencing project: providing services to taxonomists for standard genome sequencing and annotation.</title>
        <authorList>
            <consortium name="The Broad Institute Genomics Platform"/>
            <consortium name="The Broad Institute Genome Sequencing Center for Infectious Disease"/>
            <person name="Wu L."/>
            <person name="Ma J."/>
        </authorList>
    </citation>
    <scope>NUCLEOTIDE SEQUENCE [LARGE SCALE GENOMIC DNA]</scope>
    <source>
        <strain evidence="3">KCTC 23098</strain>
    </source>
</reference>
<dbReference type="InterPro" id="IPR036291">
    <property type="entry name" value="NAD(P)-bd_dom_sf"/>
</dbReference>
<dbReference type="InterPro" id="IPR051604">
    <property type="entry name" value="Ergot_Alk_Oxidoreductase"/>
</dbReference>